<gene>
    <name evidence="7" type="ORF">MERR_LOCUS12333</name>
</gene>
<dbReference type="EMBL" id="CACVBM020000976">
    <property type="protein sequence ID" value="CAA7025098.1"/>
    <property type="molecule type" value="Genomic_DNA"/>
</dbReference>
<dbReference type="InterPro" id="IPR015300">
    <property type="entry name" value="DNA-bd_pseudobarrel_sf"/>
</dbReference>
<evidence type="ECO:0000256" key="5">
    <source>
        <dbReference type="ARBA" id="ARBA00023242"/>
    </source>
</evidence>
<keyword evidence="3" id="KW-0238">DNA-binding</keyword>
<keyword evidence="5" id="KW-0539">Nucleus</keyword>
<evidence type="ECO:0000313" key="8">
    <source>
        <dbReference type="Proteomes" id="UP000467841"/>
    </source>
</evidence>
<dbReference type="OrthoDB" id="1935604at2759"/>
<feature type="compositionally biased region" description="Polar residues" evidence="6">
    <location>
        <begin position="153"/>
        <end position="163"/>
    </location>
</feature>
<feature type="region of interest" description="Disordered" evidence="6">
    <location>
        <begin position="146"/>
        <end position="187"/>
    </location>
</feature>
<dbReference type="PANTHER" id="PTHR31541:SF34">
    <property type="entry name" value="TF-B3 DOMAIN-CONTAINING PROTEIN"/>
    <property type="match status" value="1"/>
</dbReference>
<dbReference type="SUPFAM" id="SSF101936">
    <property type="entry name" value="DNA-binding pseudobarrel domain"/>
    <property type="match status" value="1"/>
</dbReference>
<dbReference type="Gene3D" id="2.40.330.10">
    <property type="entry name" value="DNA-binding pseudobarrel domain"/>
    <property type="match status" value="1"/>
</dbReference>
<dbReference type="InterPro" id="IPR005508">
    <property type="entry name" value="At2g31720-like"/>
</dbReference>
<proteinExistence type="predicted"/>
<keyword evidence="2" id="KW-0805">Transcription regulation</keyword>
<name>A0A6D2IDV6_9BRAS</name>
<evidence type="ECO:0008006" key="9">
    <source>
        <dbReference type="Google" id="ProtNLM"/>
    </source>
</evidence>
<dbReference type="InterPro" id="IPR003340">
    <property type="entry name" value="B3_DNA-bd"/>
</dbReference>
<feature type="region of interest" description="Disordered" evidence="6">
    <location>
        <begin position="52"/>
        <end position="95"/>
    </location>
</feature>
<dbReference type="AlphaFoldDB" id="A0A6D2IDV6"/>
<dbReference type="GO" id="GO:0003677">
    <property type="term" value="F:DNA binding"/>
    <property type="evidence" value="ECO:0007669"/>
    <property type="project" value="UniProtKB-KW"/>
</dbReference>
<dbReference type="PANTHER" id="PTHR31541">
    <property type="entry name" value="B3 DOMAIN PLANT PROTEIN-RELATED"/>
    <property type="match status" value="1"/>
</dbReference>
<dbReference type="CDD" id="cd10017">
    <property type="entry name" value="B3_DNA"/>
    <property type="match status" value="1"/>
</dbReference>
<keyword evidence="4" id="KW-0804">Transcription</keyword>
<reference evidence="7" key="1">
    <citation type="submission" date="2020-01" db="EMBL/GenBank/DDBJ databases">
        <authorList>
            <person name="Mishra B."/>
        </authorList>
    </citation>
    <scope>NUCLEOTIDE SEQUENCE [LARGE SCALE GENOMIC DNA]</scope>
</reference>
<feature type="compositionally biased region" description="Low complexity" evidence="6">
    <location>
        <begin position="66"/>
        <end position="84"/>
    </location>
</feature>
<comment type="subcellular location">
    <subcellularLocation>
        <location evidence="1">Nucleus</location>
    </subcellularLocation>
</comment>
<dbReference type="Pfam" id="PF03754">
    <property type="entry name" value="At2g31720-like"/>
    <property type="match status" value="1"/>
</dbReference>
<evidence type="ECO:0000256" key="4">
    <source>
        <dbReference type="ARBA" id="ARBA00023163"/>
    </source>
</evidence>
<evidence type="ECO:0000256" key="3">
    <source>
        <dbReference type="ARBA" id="ARBA00023125"/>
    </source>
</evidence>
<dbReference type="Proteomes" id="UP000467841">
    <property type="component" value="Unassembled WGS sequence"/>
</dbReference>
<comment type="caution">
    <text evidence="7">The sequence shown here is derived from an EMBL/GenBank/DDBJ whole genome shotgun (WGS) entry which is preliminary data.</text>
</comment>
<evidence type="ECO:0000256" key="6">
    <source>
        <dbReference type="SAM" id="MobiDB-lite"/>
    </source>
</evidence>
<sequence>MYYDEHRAVAEEEITSHNFCCLVDAAVMLYDEEKEERDKRIFQLILRKPRTPVKKSVPRRTNPLQLPSSSRNPLQRPSSSSSLLFDLNKIPPDDSEMSPNAFPSSLGVNMIAAADDSEMKNPQNPSCSSSSSLRNYMIVAEPNDSEMRIPRNPNYQPSLSSCITEKPNRKRRAVQGNGGKSKKPKVDDAYSWIGKKTPESLIQLMRDTSESVTKWGARSGLKLIFQRKLFKTDVNPSESRLSMPYNELICKDFLTLAELRIIREDINNPKIKRGVGAILVDEKNVKHGVMLKRWETKNGSWNYALTCGWNDVVEANGLKLDDNISIWCFRWGGLLCFALVTRPPME</sequence>
<keyword evidence="8" id="KW-1185">Reference proteome</keyword>
<protein>
    <recommendedName>
        <fullName evidence="9">TF-B3 domain-containing protein</fullName>
    </recommendedName>
</protein>
<organism evidence="7 8">
    <name type="scientific">Microthlaspi erraticum</name>
    <dbReference type="NCBI Taxonomy" id="1685480"/>
    <lineage>
        <taxon>Eukaryota</taxon>
        <taxon>Viridiplantae</taxon>
        <taxon>Streptophyta</taxon>
        <taxon>Embryophyta</taxon>
        <taxon>Tracheophyta</taxon>
        <taxon>Spermatophyta</taxon>
        <taxon>Magnoliopsida</taxon>
        <taxon>eudicotyledons</taxon>
        <taxon>Gunneridae</taxon>
        <taxon>Pentapetalae</taxon>
        <taxon>rosids</taxon>
        <taxon>malvids</taxon>
        <taxon>Brassicales</taxon>
        <taxon>Brassicaceae</taxon>
        <taxon>Coluteocarpeae</taxon>
        <taxon>Microthlaspi</taxon>
    </lineage>
</organism>
<dbReference type="GO" id="GO:0005634">
    <property type="term" value="C:nucleus"/>
    <property type="evidence" value="ECO:0007669"/>
    <property type="project" value="UniProtKB-SubCell"/>
</dbReference>
<evidence type="ECO:0000256" key="2">
    <source>
        <dbReference type="ARBA" id="ARBA00023015"/>
    </source>
</evidence>
<evidence type="ECO:0000313" key="7">
    <source>
        <dbReference type="EMBL" id="CAA7025098.1"/>
    </source>
</evidence>
<accession>A0A6D2IDV6</accession>
<evidence type="ECO:0000256" key="1">
    <source>
        <dbReference type="ARBA" id="ARBA00004123"/>
    </source>
</evidence>